<evidence type="ECO:0000256" key="1">
    <source>
        <dbReference type="ARBA" id="ARBA00006432"/>
    </source>
</evidence>
<dbReference type="Pfam" id="PF00501">
    <property type="entry name" value="AMP-binding"/>
    <property type="match status" value="1"/>
</dbReference>
<dbReference type="GO" id="GO:0031956">
    <property type="term" value="F:medium-chain fatty acid-CoA ligase activity"/>
    <property type="evidence" value="ECO:0007669"/>
    <property type="project" value="TreeGrafter"/>
</dbReference>
<dbReference type="KEGG" id="ccro:CMC5_051700"/>
<dbReference type="Pfam" id="PF23562">
    <property type="entry name" value="AMP-binding_C_3"/>
    <property type="match status" value="1"/>
</dbReference>
<protein>
    <submittedName>
        <fullName evidence="3">Feruloyl-CoA synthase</fullName>
    </submittedName>
</protein>
<dbReference type="STRING" id="52.CMC5_051700"/>
<sequence>MVLASPVPLGPHARCLGDWLERWAADAPERVFLTERDAGGVLVEVTFAQARDAVRTLAQTLLDLDLAPDRPLALLSDNGIHHALLQLAAMHVGIPAVPISPAYALMSRDLEKLRAIVSQVRPGAVFAADGAAFGRALAAVTAIEPSTRVLVSSAAPPGAMLVDGMCKGGHGQAVEVAFRAITPDTVAKILFTSGSTGTPKGVLNTHRMLCANQEMIATLWPFLSERPPVTVDWLPWSHTFGGNHNFNMFLRHGGTLHVDGGKPAPGLVERTLSRLREVSPTIYFNVPRGYEMILPHLENDAALRDGFFRELDVLFYAAAALPQSLWLRLEAVSKQARGAPVPMISAWGTTETSPMATCVHFPLERAGNIGLPAPGCEIKLAPVGDKLEIRVRGPQVMPGYLGDTRADAFDEEGFYRTGDAACLADPDAPSKGILFDGRISENFKLSSGTWVSVGALRVALVAAMSPLIQDAVITGHDREEVGALLLPNPAACARLCGSELPLAELLRRDEVRAHVRAALRAHNDGCGGSSRRVGRVLLLEEPPSIDAGEITDKGYVNQRAVLTRRATLVERLYAEPPGDDVILAEGREGNER</sequence>
<feature type="domain" description="AMP-dependent synthetase/ligase" evidence="2">
    <location>
        <begin position="20"/>
        <end position="401"/>
    </location>
</feature>
<dbReference type="AlphaFoldDB" id="A0A0K1EK05"/>
<evidence type="ECO:0000313" key="3">
    <source>
        <dbReference type="EMBL" id="AKT41012.1"/>
    </source>
</evidence>
<name>A0A0K1EK05_CHOCO</name>
<evidence type="ECO:0000313" key="4">
    <source>
        <dbReference type="Proteomes" id="UP000067626"/>
    </source>
</evidence>
<dbReference type="PANTHER" id="PTHR43201:SF8">
    <property type="entry name" value="ACYL-COA SYNTHETASE FAMILY MEMBER 3"/>
    <property type="match status" value="1"/>
</dbReference>
<dbReference type="PATRIC" id="fig|52.7.peg.5718"/>
<dbReference type="InterPro" id="IPR020845">
    <property type="entry name" value="AMP-binding_CS"/>
</dbReference>
<evidence type="ECO:0000259" key="2">
    <source>
        <dbReference type="Pfam" id="PF00501"/>
    </source>
</evidence>
<dbReference type="InterPro" id="IPR000873">
    <property type="entry name" value="AMP-dep_synth/lig_dom"/>
</dbReference>
<comment type="similarity">
    <text evidence="1">Belongs to the ATP-dependent AMP-binding enzyme family.</text>
</comment>
<organism evidence="3 4">
    <name type="scientific">Chondromyces crocatus</name>
    <dbReference type="NCBI Taxonomy" id="52"/>
    <lineage>
        <taxon>Bacteria</taxon>
        <taxon>Pseudomonadati</taxon>
        <taxon>Myxococcota</taxon>
        <taxon>Polyangia</taxon>
        <taxon>Polyangiales</taxon>
        <taxon>Polyangiaceae</taxon>
        <taxon>Chondromyces</taxon>
    </lineage>
</organism>
<dbReference type="EMBL" id="CP012159">
    <property type="protein sequence ID" value="AKT41012.1"/>
    <property type="molecule type" value="Genomic_DNA"/>
</dbReference>
<keyword evidence="4" id="KW-1185">Reference proteome</keyword>
<reference evidence="3 4" key="1">
    <citation type="submission" date="2015-07" db="EMBL/GenBank/DDBJ databases">
        <title>Genome analysis of myxobacterium Chondromyces crocatus Cm c5 reveals a high potential for natural compound synthesis and the genetic basis for the loss of fruiting body formation.</title>
        <authorList>
            <person name="Zaburannyi N."/>
            <person name="Bunk B."/>
            <person name="Maier J."/>
            <person name="Overmann J."/>
            <person name="Mueller R."/>
        </authorList>
    </citation>
    <scope>NUCLEOTIDE SEQUENCE [LARGE SCALE GENOMIC DNA]</scope>
    <source>
        <strain evidence="3 4">Cm c5</strain>
    </source>
</reference>
<dbReference type="RefSeq" id="WP_218920063.1">
    <property type="nucleotide sequence ID" value="NZ_CP012159.1"/>
</dbReference>
<accession>A0A0K1EK05</accession>
<dbReference type="PANTHER" id="PTHR43201">
    <property type="entry name" value="ACYL-COA SYNTHETASE"/>
    <property type="match status" value="1"/>
</dbReference>
<proteinExistence type="inferred from homology"/>
<dbReference type="GO" id="GO:0006631">
    <property type="term" value="P:fatty acid metabolic process"/>
    <property type="evidence" value="ECO:0007669"/>
    <property type="project" value="TreeGrafter"/>
</dbReference>
<gene>
    <name evidence="3" type="ORF">CMC5_051700</name>
</gene>
<dbReference type="InterPro" id="IPR042099">
    <property type="entry name" value="ANL_N_sf"/>
</dbReference>
<dbReference type="Gene3D" id="3.40.50.12780">
    <property type="entry name" value="N-terminal domain of ligase-like"/>
    <property type="match status" value="1"/>
</dbReference>
<dbReference type="PROSITE" id="PS00455">
    <property type="entry name" value="AMP_BINDING"/>
    <property type="match status" value="1"/>
</dbReference>
<dbReference type="Proteomes" id="UP000067626">
    <property type="component" value="Chromosome"/>
</dbReference>
<dbReference type="SUPFAM" id="SSF56801">
    <property type="entry name" value="Acetyl-CoA synthetase-like"/>
    <property type="match status" value="1"/>
</dbReference>